<dbReference type="EMBL" id="JAUHTC010000021">
    <property type="protein sequence ID" value="MDN4517149.1"/>
    <property type="molecule type" value="Genomic_DNA"/>
</dbReference>
<evidence type="ECO:0000256" key="5">
    <source>
        <dbReference type="ARBA" id="ARBA00023136"/>
    </source>
</evidence>
<feature type="transmembrane region" description="Helical" evidence="6">
    <location>
        <begin position="228"/>
        <end position="248"/>
    </location>
</feature>
<evidence type="ECO:0000313" key="7">
    <source>
        <dbReference type="EMBL" id="MDN4517149.1"/>
    </source>
</evidence>
<evidence type="ECO:0000256" key="6">
    <source>
        <dbReference type="SAM" id="Phobius"/>
    </source>
</evidence>
<dbReference type="PANTHER" id="PTHR43723">
    <property type="entry name" value="COBALT TRANSPORT PROTEIN CBIQ"/>
    <property type="match status" value="1"/>
</dbReference>
<evidence type="ECO:0000256" key="3">
    <source>
        <dbReference type="ARBA" id="ARBA00022692"/>
    </source>
</evidence>
<proteinExistence type="predicted"/>
<reference evidence="7" key="1">
    <citation type="submission" date="2023-07" db="EMBL/GenBank/DDBJ databases">
        <title>Degradation of tert-butanol by M. austroafricanum TBA100.</title>
        <authorList>
            <person name="Helbich S."/>
            <person name="Vainshtein Y."/>
        </authorList>
    </citation>
    <scope>NUCLEOTIDE SEQUENCE</scope>
    <source>
        <strain evidence="7">TBA100</strain>
    </source>
</reference>
<keyword evidence="4 6" id="KW-1133">Transmembrane helix</keyword>
<feature type="transmembrane region" description="Helical" evidence="6">
    <location>
        <begin position="45"/>
        <end position="62"/>
    </location>
</feature>
<dbReference type="InterPro" id="IPR012809">
    <property type="entry name" value="ECF_CbiQ"/>
</dbReference>
<comment type="caution">
    <text evidence="7">The sequence shown here is derived from an EMBL/GenBank/DDBJ whole genome shotgun (WGS) entry which is preliminary data.</text>
</comment>
<dbReference type="RefSeq" id="WP_301161322.1">
    <property type="nucleotide sequence ID" value="NZ_JAUHTC010000021.1"/>
</dbReference>
<organism evidence="7 8">
    <name type="scientific">Mycolicibacterium austroafricanum</name>
    <name type="common">Mycobacterium austroafricanum</name>
    <dbReference type="NCBI Taxonomy" id="39687"/>
    <lineage>
        <taxon>Bacteria</taxon>
        <taxon>Bacillati</taxon>
        <taxon>Actinomycetota</taxon>
        <taxon>Actinomycetes</taxon>
        <taxon>Mycobacteriales</taxon>
        <taxon>Mycobacteriaceae</taxon>
        <taxon>Mycolicibacterium</taxon>
    </lineage>
</organism>
<keyword evidence="5 6" id="KW-0472">Membrane</keyword>
<protein>
    <submittedName>
        <fullName evidence="7">Cobalt ECF transporter T component CbiQ</fullName>
    </submittedName>
</protein>
<dbReference type="CDD" id="cd16914">
    <property type="entry name" value="EcfT"/>
    <property type="match status" value="1"/>
</dbReference>
<name>A0ABT8H8R3_MYCAO</name>
<sequence>MSPAGSPLDTVAWKSRWRTRSVLEKVVLCGGLLACAVLLPPWPSAPLVLLITVVAGRLAGLPNLHLLRMLRVPLVFIVVAAASTAVSVDPSSPALSTSADAVLRACEAAARAIAATAAMMLLASTTPMSDLTDSMRRIALPSACVDVVTVMYRMIFLLLESLTVIRKSQTARLGYSTVRRSVRSAGLMTAAVLIRAWRRGQSLERGLAGRNLGMPLARPDGNAVSTRFMASAALVNAAVVSVSLLVALR</sequence>
<dbReference type="Pfam" id="PF02361">
    <property type="entry name" value="CbiQ"/>
    <property type="match status" value="1"/>
</dbReference>
<keyword evidence="8" id="KW-1185">Reference proteome</keyword>
<dbReference type="PANTHER" id="PTHR43723:SF1">
    <property type="entry name" value="COBALT TRANSPORT PROTEIN CBIQ"/>
    <property type="match status" value="1"/>
</dbReference>
<keyword evidence="2" id="KW-1003">Cell membrane</keyword>
<feature type="transmembrane region" description="Helical" evidence="6">
    <location>
        <begin position="138"/>
        <end position="159"/>
    </location>
</feature>
<comment type="subcellular location">
    <subcellularLocation>
        <location evidence="1">Cell membrane</location>
        <topology evidence="1">Multi-pass membrane protein</topology>
    </subcellularLocation>
</comment>
<feature type="transmembrane region" description="Helical" evidence="6">
    <location>
        <begin position="22"/>
        <end position="39"/>
    </location>
</feature>
<dbReference type="NCBIfam" id="TIGR02454">
    <property type="entry name" value="ECF_T_CbiQ"/>
    <property type="match status" value="1"/>
</dbReference>
<gene>
    <name evidence="7" type="primary">cbiQ</name>
    <name evidence="7" type="ORF">QYF68_04830</name>
</gene>
<dbReference type="InterPro" id="IPR052770">
    <property type="entry name" value="Cobalt_transport_CbiQ"/>
</dbReference>
<evidence type="ECO:0000313" key="8">
    <source>
        <dbReference type="Proteomes" id="UP001172687"/>
    </source>
</evidence>
<keyword evidence="3 6" id="KW-0812">Transmembrane</keyword>
<evidence type="ECO:0000256" key="4">
    <source>
        <dbReference type="ARBA" id="ARBA00022989"/>
    </source>
</evidence>
<dbReference type="InterPro" id="IPR003339">
    <property type="entry name" value="ABC/ECF_trnsptr_transmembrane"/>
</dbReference>
<evidence type="ECO:0000256" key="1">
    <source>
        <dbReference type="ARBA" id="ARBA00004651"/>
    </source>
</evidence>
<evidence type="ECO:0000256" key="2">
    <source>
        <dbReference type="ARBA" id="ARBA00022475"/>
    </source>
</evidence>
<accession>A0ABT8H8R3</accession>
<dbReference type="Proteomes" id="UP001172687">
    <property type="component" value="Unassembled WGS sequence"/>
</dbReference>